<evidence type="ECO:0000313" key="10">
    <source>
        <dbReference type="EMBL" id="KXA43902.1"/>
    </source>
</evidence>
<accession>A0A133QM15</accession>
<evidence type="ECO:0000313" key="11">
    <source>
        <dbReference type="Proteomes" id="UP000070533"/>
    </source>
</evidence>
<feature type="transmembrane region" description="Helical" evidence="7">
    <location>
        <begin position="205"/>
        <end position="226"/>
    </location>
</feature>
<dbReference type="GO" id="GO:0015744">
    <property type="term" value="P:succinate transport"/>
    <property type="evidence" value="ECO:0007669"/>
    <property type="project" value="TreeGrafter"/>
</dbReference>
<dbReference type="GO" id="GO:0022857">
    <property type="term" value="F:transmembrane transporter activity"/>
    <property type="evidence" value="ECO:0007669"/>
    <property type="project" value="InterPro"/>
</dbReference>
<feature type="domain" description="Threonine/serine exporter-like N-terminal" evidence="8">
    <location>
        <begin position="48"/>
        <end position="301"/>
    </location>
</feature>
<comment type="subcellular location">
    <subcellularLocation>
        <location evidence="1">Cell membrane</location>
        <topology evidence="1">Multi-pass membrane protein</topology>
    </subcellularLocation>
</comment>
<evidence type="ECO:0000256" key="6">
    <source>
        <dbReference type="ARBA" id="ARBA00034125"/>
    </source>
</evidence>
<dbReference type="PATRIC" id="fig|28128.5.peg.346"/>
<dbReference type="eggNOG" id="COG3610">
    <property type="taxonomic scope" value="Bacteria"/>
</dbReference>
<dbReference type="AlphaFoldDB" id="A0A133QM15"/>
<name>A0A133QM15_9BACT</name>
<feature type="transmembrane region" description="Helical" evidence="7">
    <location>
        <begin position="444"/>
        <end position="464"/>
    </location>
</feature>
<keyword evidence="11" id="KW-1185">Reference proteome</keyword>
<dbReference type="Proteomes" id="UP000070533">
    <property type="component" value="Unassembled WGS sequence"/>
</dbReference>
<feature type="transmembrane region" description="Helical" evidence="7">
    <location>
        <begin position="157"/>
        <end position="175"/>
    </location>
</feature>
<gene>
    <name evidence="10" type="ORF">HMPREF3226_00348</name>
</gene>
<dbReference type="InterPro" id="IPR050539">
    <property type="entry name" value="ThrE_Dicarb/AminoAcid_Exp"/>
</dbReference>
<protein>
    <recommendedName>
        <fullName evidence="12">Threonine/serine exporter-like N-terminal domain-containing protein</fullName>
    </recommendedName>
</protein>
<evidence type="ECO:0000259" key="8">
    <source>
        <dbReference type="Pfam" id="PF06738"/>
    </source>
</evidence>
<keyword evidence="5 7" id="KW-0472">Membrane</keyword>
<feature type="transmembrane region" description="Helical" evidence="7">
    <location>
        <begin position="319"/>
        <end position="337"/>
    </location>
</feature>
<keyword evidence="4 7" id="KW-1133">Transmembrane helix</keyword>
<dbReference type="Pfam" id="PF12821">
    <property type="entry name" value="ThrE_2"/>
    <property type="match status" value="1"/>
</dbReference>
<feature type="domain" description="Threonine/Serine exporter ThrE" evidence="9">
    <location>
        <begin position="323"/>
        <end position="462"/>
    </location>
</feature>
<feature type="transmembrane region" description="Helical" evidence="7">
    <location>
        <begin position="279"/>
        <end position="299"/>
    </location>
</feature>
<dbReference type="InterPro" id="IPR010619">
    <property type="entry name" value="ThrE-like_N"/>
</dbReference>
<keyword evidence="2" id="KW-1003">Cell membrane</keyword>
<comment type="caution">
    <text evidence="10">The sequence shown here is derived from an EMBL/GenBank/DDBJ whole genome shotgun (WGS) entry which is preliminary data.</text>
</comment>
<keyword evidence="3 7" id="KW-0812">Transmembrane</keyword>
<dbReference type="eggNOG" id="COG2966">
    <property type="taxonomic scope" value="Bacteria"/>
</dbReference>
<evidence type="ECO:0000256" key="3">
    <source>
        <dbReference type="ARBA" id="ARBA00022692"/>
    </source>
</evidence>
<evidence type="ECO:0000256" key="4">
    <source>
        <dbReference type="ARBA" id="ARBA00022989"/>
    </source>
</evidence>
<evidence type="ECO:0008006" key="12">
    <source>
        <dbReference type="Google" id="ProtNLM"/>
    </source>
</evidence>
<dbReference type="GO" id="GO:0005886">
    <property type="term" value="C:plasma membrane"/>
    <property type="evidence" value="ECO:0007669"/>
    <property type="project" value="UniProtKB-SubCell"/>
</dbReference>
<dbReference type="InterPro" id="IPR024528">
    <property type="entry name" value="ThrE_2"/>
</dbReference>
<comment type="similarity">
    <text evidence="6">Belongs to the ThrE exporter (TC 2.A.79) family.</text>
</comment>
<feature type="transmembrane region" description="Helical" evidence="7">
    <location>
        <begin position="344"/>
        <end position="363"/>
    </location>
</feature>
<dbReference type="PANTHER" id="PTHR34390:SF2">
    <property type="entry name" value="SUCCINATE TRANSPORTER SUBUNIT YJJP-RELATED"/>
    <property type="match status" value="1"/>
</dbReference>
<evidence type="ECO:0000256" key="7">
    <source>
        <dbReference type="SAM" id="Phobius"/>
    </source>
</evidence>
<feature type="transmembrane region" description="Helical" evidence="7">
    <location>
        <begin position="404"/>
        <end position="424"/>
    </location>
</feature>
<evidence type="ECO:0000256" key="1">
    <source>
        <dbReference type="ARBA" id="ARBA00004651"/>
    </source>
</evidence>
<evidence type="ECO:0000256" key="5">
    <source>
        <dbReference type="ARBA" id="ARBA00023136"/>
    </source>
</evidence>
<evidence type="ECO:0000256" key="2">
    <source>
        <dbReference type="ARBA" id="ARBA00022475"/>
    </source>
</evidence>
<evidence type="ECO:0000259" key="9">
    <source>
        <dbReference type="Pfam" id="PF12821"/>
    </source>
</evidence>
<feature type="transmembrane region" description="Helical" evidence="7">
    <location>
        <begin position="375"/>
        <end position="392"/>
    </location>
</feature>
<sequence>MQGDKSSKPERSMELDELLLHEEAALRRQAIDDERNMTEHELRRKLNLLVRTGAILMSSNADCNRIMRNLRRCEAFLGLPEEYVHIHLDYDIIMVNISDERHSFSKYQRCDHHVIEFTVISRVSKMLWQALREDWSLDRYEEELDALSHVPKNYTPWMIAVAAGFACGGFCVQFGCDWTAFFYASLPAILGFRLKMWLARHDINTYVAIAVSAFLATILAWLTSFLSLDPEIAASVPAFMHSATPYHPLMACTLFIVPGVPLINFVSDMVSNHVSVGATRAYTTLMMLLAMSFGIVLAIQICGIDNFVKDLSMTPHNTYFDYALAAAISAMGFSTIYNTPRRILPVLAISGIIAVCTRNFVNLGESNGNVGLDQGIIIGSFVGSALISLIATRQMVWHNIPHQVIAIPAVIPMIPGVLMYRSLFGFIEMTGVVGELTVAFNYGIKASLVILFIALGVAIPNIFVRRMIEPKSMLRLLKLVQARRTKHNEMTHLSELS</sequence>
<reference evidence="11" key="1">
    <citation type="submission" date="2016-01" db="EMBL/GenBank/DDBJ databases">
        <authorList>
            <person name="Mitreva M."/>
            <person name="Pepin K.H."/>
            <person name="Mihindukulasuriya K.A."/>
            <person name="Fulton R."/>
            <person name="Fronick C."/>
            <person name="O'Laughlin M."/>
            <person name="Miner T."/>
            <person name="Herter B."/>
            <person name="Rosa B.A."/>
            <person name="Cordes M."/>
            <person name="Tomlinson C."/>
            <person name="Wollam A."/>
            <person name="Palsikar V.B."/>
            <person name="Mardis E.R."/>
            <person name="Wilson R.K."/>
        </authorList>
    </citation>
    <scope>NUCLEOTIDE SEQUENCE [LARGE SCALE GENOMIC DNA]</scope>
    <source>
        <strain evidence="11">MJR7716</strain>
    </source>
</reference>
<proteinExistence type="inferred from homology"/>
<organism evidence="10 11">
    <name type="scientific">Prevotella corporis</name>
    <dbReference type="NCBI Taxonomy" id="28128"/>
    <lineage>
        <taxon>Bacteria</taxon>
        <taxon>Pseudomonadati</taxon>
        <taxon>Bacteroidota</taxon>
        <taxon>Bacteroidia</taxon>
        <taxon>Bacteroidales</taxon>
        <taxon>Prevotellaceae</taxon>
        <taxon>Prevotella</taxon>
    </lineage>
</organism>
<feature type="transmembrane region" description="Helical" evidence="7">
    <location>
        <begin position="246"/>
        <end position="267"/>
    </location>
</feature>
<dbReference type="STRING" id="28128.HMPREF3226_00348"/>
<dbReference type="Pfam" id="PF06738">
    <property type="entry name" value="ThrE"/>
    <property type="match status" value="1"/>
</dbReference>
<dbReference type="PANTHER" id="PTHR34390">
    <property type="entry name" value="UPF0442 PROTEIN YJJB-RELATED"/>
    <property type="match status" value="1"/>
</dbReference>
<dbReference type="EMBL" id="LRQG01000013">
    <property type="protein sequence ID" value="KXA43902.1"/>
    <property type="molecule type" value="Genomic_DNA"/>
</dbReference>